<evidence type="ECO:0000313" key="1">
    <source>
        <dbReference type="EMBL" id="MDR7949169.1"/>
    </source>
</evidence>
<protein>
    <submittedName>
        <fullName evidence="1">Uncharacterized protein</fullName>
    </submittedName>
</protein>
<dbReference type="EMBL" id="JAVKVN010000016">
    <property type="protein sequence ID" value="MDR7949169.1"/>
    <property type="molecule type" value="Genomic_DNA"/>
</dbReference>
<dbReference type="Proteomes" id="UP001264156">
    <property type="component" value="Unassembled WGS sequence"/>
</dbReference>
<comment type="caution">
    <text evidence="1">The sequence shown here is derived from an EMBL/GenBank/DDBJ whole genome shotgun (WGS) entry which is preliminary data.</text>
</comment>
<reference evidence="2" key="1">
    <citation type="submission" date="2023-07" db="EMBL/GenBank/DDBJ databases">
        <title>Glyphosate-induced phosphonatase operons in soil bacteria of genus Achromobacter.</title>
        <authorList>
            <person name="Epiktetov D.O."/>
            <person name="Sviridov A.V."/>
            <person name="Tarlachkov S.V."/>
            <person name="Shushkova T.V."/>
            <person name="Toropygin I.Y."/>
            <person name="Leontievsky A."/>
        </authorList>
    </citation>
    <scope>NUCLEOTIDE SEQUENCE [LARGE SCALE GENOMIC DNA]</scope>
    <source>
        <strain evidence="2">Kg 16</strain>
    </source>
</reference>
<name>A0ABU2DM21_ACHAE</name>
<sequence>MSAFCVFGMTETIAKKSAEQAWRRHVAQMTPEVRKHIQESDEKEWIAVKTEYLLSKGTPTQLSASFDAPQFAEDFIRLARKQTRSSRLKVMVRGEKLDKQGSPRISKATKRPIIGWIPY</sequence>
<dbReference type="RefSeq" id="WP_125470247.1">
    <property type="nucleotide sequence ID" value="NZ_JAVKVN010000016.1"/>
</dbReference>
<gene>
    <name evidence="1" type="ORF">RIU57_28875</name>
</gene>
<evidence type="ECO:0000313" key="2">
    <source>
        <dbReference type="Proteomes" id="UP001264156"/>
    </source>
</evidence>
<organism evidence="1 2">
    <name type="scientific">Achromobacter aegrifaciens</name>
    <dbReference type="NCBI Taxonomy" id="1287736"/>
    <lineage>
        <taxon>Bacteria</taxon>
        <taxon>Pseudomonadati</taxon>
        <taxon>Pseudomonadota</taxon>
        <taxon>Betaproteobacteria</taxon>
        <taxon>Burkholderiales</taxon>
        <taxon>Alcaligenaceae</taxon>
        <taxon>Achromobacter</taxon>
    </lineage>
</organism>
<keyword evidence="2" id="KW-1185">Reference proteome</keyword>
<accession>A0ABU2DM21</accession>
<proteinExistence type="predicted"/>